<organism evidence="2 3">
    <name type="scientific">Undibacterium danionis</name>
    <dbReference type="NCBI Taxonomy" id="1812100"/>
    <lineage>
        <taxon>Bacteria</taxon>
        <taxon>Pseudomonadati</taxon>
        <taxon>Pseudomonadota</taxon>
        <taxon>Betaproteobacteria</taxon>
        <taxon>Burkholderiales</taxon>
        <taxon>Oxalobacteraceae</taxon>
        <taxon>Undibacterium</taxon>
    </lineage>
</organism>
<evidence type="ECO:0000313" key="3">
    <source>
        <dbReference type="Proteomes" id="UP001589844"/>
    </source>
</evidence>
<feature type="chain" id="PRO_5046476613" evidence="1">
    <location>
        <begin position="27"/>
        <end position="152"/>
    </location>
</feature>
<dbReference type="EMBL" id="JBHLXJ010000003">
    <property type="protein sequence ID" value="MFC0348834.1"/>
    <property type="molecule type" value="Genomic_DNA"/>
</dbReference>
<name>A0ABV6IAH8_9BURK</name>
<dbReference type="SUPFAM" id="SSF117782">
    <property type="entry name" value="YbjQ-like"/>
    <property type="match status" value="1"/>
</dbReference>
<proteinExistence type="predicted"/>
<protein>
    <submittedName>
        <fullName evidence="2">Excinuclease ATPase subunit</fullName>
    </submittedName>
</protein>
<reference evidence="2 3" key="1">
    <citation type="submission" date="2024-09" db="EMBL/GenBank/DDBJ databases">
        <authorList>
            <person name="Sun Q."/>
            <person name="Mori K."/>
        </authorList>
    </citation>
    <scope>NUCLEOTIDE SEQUENCE [LARGE SCALE GENOMIC DNA]</scope>
    <source>
        <strain evidence="2 3">CCM 8677</strain>
    </source>
</reference>
<sequence>MKTWFSAFCGMTLVATLNLVTQDAQANDRKVMLPITAAMSANDASSRLDNSVKFYFGKQATPKIEKRLVSDKTSKKTNAFGKSDEKACNWVFLSAMLQLQARAKELGANAVVNIVSNYDNVEFSSETEFECHAGAIMAGVALKGDFVKIAEK</sequence>
<accession>A0ABV6IAH8</accession>
<dbReference type="RefSeq" id="WP_390210053.1">
    <property type="nucleotide sequence ID" value="NZ_JBHLXJ010000003.1"/>
</dbReference>
<feature type="signal peptide" evidence="1">
    <location>
        <begin position="1"/>
        <end position="26"/>
    </location>
</feature>
<dbReference type="Gene3D" id="3.30.110.70">
    <property type="entry name" value="Hypothetical protein apc22750. Chain B"/>
    <property type="match status" value="1"/>
</dbReference>
<dbReference type="InterPro" id="IPR035439">
    <property type="entry name" value="UPF0145_dom_sf"/>
</dbReference>
<evidence type="ECO:0000256" key="1">
    <source>
        <dbReference type="SAM" id="SignalP"/>
    </source>
</evidence>
<keyword evidence="1" id="KW-0732">Signal</keyword>
<dbReference type="Proteomes" id="UP001589844">
    <property type="component" value="Unassembled WGS sequence"/>
</dbReference>
<comment type="caution">
    <text evidence="2">The sequence shown here is derived from an EMBL/GenBank/DDBJ whole genome shotgun (WGS) entry which is preliminary data.</text>
</comment>
<evidence type="ECO:0000313" key="2">
    <source>
        <dbReference type="EMBL" id="MFC0348834.1"/>
    </source>
</evidence>
<gene>
    <name evidence="2" type="ORF">ACFFJH_03370</name>
</gene>
<keyword evidence="3" id="KW-1185">Reference proteome</keyword>